<evidence type="ECO:0000313" key="3">
    <source>
        <dbReference type="Proteomes" id="UP001063350"/>
    </source>
</evidence>
<name>A0A915U1Z1_9BACT</name>
<protein>
    <recommendedName>
        <fullName evidence="4">SelT/SelW/SelH family protein</fullName>
    </recommendedName>
</protein>
<dbReference type="KEGG" id="ddu:GF1_20900"/>
<proteinExistence type="predicted"/>
<reference evidence="2" key="1">
    <citation type="submission" date="2020-12" db="EMBL/GenBank/DDBJ databases">
        <title>Desulfobium dissulfuricans gen. nov., sp. nov., a novel mesophilic, sulfate-reducing bacterium isolated from a deep-sea hydrothermal vent.</title>
        <authorList>
            <person name="Hashimoto Y."/>
            <person name="Tame A."/>
            <person name="Sawayama S."/>
            <person name="Miyazaki J."/>
            <person name="Takai K."/>
            <person name="Nakagawa S."/>
        </authorList>
    </citation>
    <scope>NUCLEOTIDE SEQUENCE</scope>
    <source>
        <strain evidence="2">GF1</strain>
    </source>
</reference>
<evidence type="ECO:0000313" key="2">
    <source>
        <dbReference type="EMBL" id="BCO09714.1"/>
    </source>
</evidence>
<dbReference type="Proteomes" id="UP001063350">
    <property type="component" value="Chromosome"/>
</dbReference>
<dbReference type="AlphaFoldDB" id="A0A915U1Z1"/>
<keyword evidence="1" id="KW-0676">Redox-active center</keyword>
<accession>A0A915U1Z1</accession>
<dbReference type="EMBL" id="AP024233">
    <property type="protein sequence ID" value="BCO09714.1"/>
    <property type="molecule type" value="Genomic_DNA"/>
</dbReference>
<dbReference type="Pfam" id="PF10262">
    <property type="entry name" value="Rdx"/>
    <property type="match status" value="1"/>
</dbReference>
<dbReference type="SUPFAM" id="SSF52833">
    <property type="entry name" value="Thioredoxin-like"/>
    <property type="match status" value="1"/>
</dbReference>
<gene>
    <name evidence="2" type="ORF">GF1_20900</name>
</gene>
<keyword evidence="3" id="KW-1185">Reference proteome</keyword>
<sequence>MKQVFGPDVDVELIAGSGGVFEVSRDGELIFSKKALNRFPEEGEIVGLLKG</sequence>
<dbReference type="InterPro" id="IPR036249">
    <property type="entry name" value="Thioredoxin-like_sf"/>
</dbReference>
<dbReference type="NCBIfam" id="TIGR02174">
    <property type="entry name" value="CXXU_selWTH"/>
    <property type="match status" value="1"/>
</dbReference>
<dbReference type="Gene3D" id="3.40.30.10">
    <property type="entry name" value="Glutaredoxin"/>
    <property type="match status" value="1"/>
</dbReference>
<dbReference type="InterPro" id="IPR011893">
    <property type="entry name" value="Selenoprotein_Rdx-typ"/>
</dbReference>
<evidence type="ECO:0008006" key="4">
    <source>
        <dbReference type="Google" id="ProtNLM"/>
    </source>
</evidence>
<organism evidence="2 3">
    <name type="scientific">Desulfolithobacter dissulfuricans</name>
    <dbReference type="NCBI Taxonomy" id="2795293"/>
    <lineage>
        <taxon>Bacteria</taxon>
        <taxon>Pseudomonadati</taxon>
        <taxon>Thermodesulfobacteriota</taxon>
        <taxon>Desulfobulbia</taxon>
        <taxon>Desulfobulbales</taxon>
        <taxon>Desulfobulbaceae</taxon>
        <taxon>Desulfolithobacter</taxon>
    </lineage>
</organism>
<evidence type="ECO:0000256" key="1">
    <source>
        <dbReference type="ARBA" id="ARBA00023284"/>
    </source>
</evidence>